<keyword evidence="7" id="KW-0227">DNA damage</keyword>
<evidence type="ECO:0000256" key="3">
    <source>
        <dbReference type="ARBA" id="ARBA00022457"/>
    </source>
</evidence>
<comment type="similarity">
    <text evidence="1 7">Belongs to the DNA polymerase type-Y family.</text>
</comment>
<evidence type="ECO:0000259" key="8">
    <source>
        <dbReference type="PROSITE" id="PS50173"/>
    </source>
</evidence>
<feature type="active site" evidence="7">
    <location>
        <position position="112"/>
    </location>
</feature>
<name>A0ABX0JQQ5_9PROT</name>
<dbReference type="EMBL" id="WOTB01000013">
    <property type="protein sequence ID" value="NHN85129.1"/>
    <property type="molecule type" value="Genomic_DNA"/>
</dbReference>
<keyword evidence="7" id="KW-0235">DNA replication</keyword>
<comment type="caution">
    <text evidence="9">The sequence shown here is derived from an EMBL/GenBank/DDBJ whole genome shotgun (WGS) entry which is preliminary data.</text>
</comment>
<dbReference type="PANTHER" id="PTHR11076:SF33">
    <property type="entry name" value="DNA POLYMERASE KAPPA"/>
    <property type="match status" value="1"/>
</dbReference>
<keyword evidence="7" id="KW-0460">Magnesium</keyword>
<evidence type="ECO:0000313" key="10">
    <source>
        <dbReference type="Proteomes" id="UP000635278"/>
    </source>
</evidence>
<dbReference type="PROSITE" id="PS50173">
    <property type="entry name" value="UMUC"/>
    <property type="match status" value="1"/>
</dbReference>
<evidence type="ECO:0000256" key="4">
    <source>
        <dbReference type="ARBA" id="ARBA00022932"/>
    </source>
</evidence>
<dbReference type="Pfam" id="PF00817">
    <property type="entry name" value="IMS"/>
    <property type="match status" value="1"/>
</dbReference>
<feature type="site" description="Substrate discrimination" evidence="7">
    <location>
        <position position="22"/>
    </location>
</feature>
<comment type="catalytic activity">
    <reaction evidence="6 7">
        <text>DNA(n) + a 2'-deoxyribonucleoside 5'-triphosphate = DNA(n+1) + diphosphate</text>
        <dbReference type="Rhea" id="RHEA:22508"/>
        <dbReference type="Rhea" id="RHEA-COMP:17339"/>
        <dbReference type="Rhea" id="RHEA-COMP:17340"/>
        <dbReference type="ChEBI" id="CHEBI:33019"/>
        <dbReference type="ChEBI" id="CHEBI:61560"/>
        <dbReference type="ChEBI" id="CHEBI:173112"/>
        <dbReference type="EC" id="2.7.7.7"/>
    </reaction>
</comment>
<comment type="subunit">
    <text evidence="2 7">Monomer.</text>
</comment>
<comment type="subcellular location">
    <subcellularLocation>
        <location evidence="7">Cytoplasm</location>
    </subcellularLocation>
</comment>
<dbReference type="GO" id="GO:0003887">
    <property type="term" value="F:DNA-directed DNA polymerase activity"/>
    <property type="evidence" value="ECO:0007669"/>
    <property type="project" value="UniProtKB-EC"/>
</dbReference>
<comment type="function">
    <text evidence="5 7">Poorly processive, error-prone DNA polymerase involved in untargeted mutagenesis. Copies undamaged DNA at stalled replication forks, which arise in vivo from mismatched or misaligned primer ends. These misaligned primers can be extended by PolIV. Exhibits no 3'-5' exonuclease (proofreading) activity. May be involved in translesional synthesis, in conjunction with the beta clamp from PolIII.</text>
</comment>
<dbReference type="SUPFAM" id="SSF56672">
    <property type="entry name" value="DNA/RNA polymerases"/>
    <property type="match status" value="1"/>
</dbReference>
<dbReference type="PANTHER" id="PTHR11076">
    <property type="entry name" value="DNA REPAIR POLYMERASE UMUC / TRANSFERASE FAMILY MEMBER"/>
    <property type="match status" value="1"/>
</dbReference>
<keyword evidence="3 7" id="KW-0515">Mutator protein</keyword>
<dbReference type="InterPro" id="IPR043502">
    <property type="entry name" value="DNA/RNA_pol_sf"/>
</dbReference>
<dbReference type="InterPro" id="IPR001126">
    <property type="entry name" value="UmuC"/>
</dbReference>
<keyword evidence="7" id="KW-0234">DNA repair</keyword>
<dbReference type="NCBIfam" id="NF002677">
    <property type="entry name" value="PRK02406.1"/>
    <property type="match status" value="1"/>
</dbReference>
<dbReference type="HAMAP" id="MF_01113">
    <property type="entry name" value="DNApol_IV"/>
    <property type="match status" value="1"/>
</dbReference>
<feature type="binding site" evidence="7">
    <location>
        <position position="17"/>
    </location>
    <ligand>
        <name>Mg(2+)</name>
        <dbReference type="ChEBI" id="CHEBI:18420"/>
    </ligand>
</feature>
<evidence type="ECO:0000256" key="2">
    <source>
        <dbReference type="ARBA" id="ARBA00011245"/>
    </source>
</evidence>
<keyword evidence="7 9" id="KW-0808">Transferase</keyword>
<dbReference type="InterPro" id="IPR050116">
    <property type="entry name" value="DNA_polymerase-Y"/>
</dbReference>
<keyword evidence="7" id="KW-0963">Cytoplasm</keyword>
<dbReference type="InterPro" id="IPR022880">
    <property type="entry name" value="DNApol_IV"/>
</dbReference>
<dbReference type="InterPro" id="IPR017961">
    <property type="entry name" value="DNA_pol_Y-fam_little_finger"/>
</dbReference>
<dbReference type="Gene3D" id="3.40.1170.60">
    <property type="match status" value="1"/>
</dbReference>
<proteinExistence type="inferred from homology"/>
<dbReference type="InterPro" id="IPR036775">
    <property type="entry name" value="DNA_pol_Y-fam_lit_finger_sf"/>
</dbReference>
<dbReference type="CDD" id="cd03586">
    <property type="entry name" value="PolY_Pol_IV_kappa"/>
    <property type="match status" value="1"/>
</dbReference>
<keyword evidence="7 9" id="KW-0548">Nucleotidyltransferase</keyword>
<feature type="domain" description="UmuC" evidence="8">
    <location>
        <begin position="13"/>
        <end position="193"/>
    </location>
</feature>
<protein>
    <recommendedName>
        <fullName evidence="7">DNA polymerase IV</fullName>
        <shortName evidence="7">Pol IV</shortName>
        <ecNumber evidence="7">2.7.7.7</ecNumber>
    </recommendedName>
</protein>
<comment type="cofactor">
    <cofactor evidence="7">
        <name>Mg(2+)</name>
        <dbReference type="ChEBI" id="CHEBI:18420"/>
    </cofactor>
    <text evidence="7">Binds 2 magnesium ions per subunit.</text>
</comment>
<dbReference type="SUPFAM" id="SSF100879">
    <property type="entry name" value="Lesion bypass DNA polymerase (Y-family), little finger domain"/>
    <property type="match status" value="1"/>
</dbReference>
<dbReference type="Proteomes" id="UP000635278">
    <property type="component" value="Unassembled WGS sequence"/>
</dbReference>
<dbReference type="EC" id="2.7.7.7" evidence="7"/>
<evidence type="ECO:0000256" key="6">
    <source>
        <dbReference type="ARBA" id="ARBA00049244"/>
    </source>
</evidence>
<organism evidence="9 10">
    <name type="scientific">Acetobacter musti</name>
    <dbReference type="NCBI Taxonomy" id="864732"/>
    <lineage>
        <taxon>Bacteria</taxon>
        <taxon>Pseudomonadati</taxon>
        <taxon>Pseudomonadota</taxon>
        <taxon>Alphaproteobacteria</taxon>
        <taxon>Acetobacterales</taxon>
        <taxon>Acetobacteraceae</taxon>
        <taxon>Acetobacter</taxon>
    </lineage>
</organism>
<keyword evidence="7" id="KW-0238">DNA-binding</keyword>
<keyword evidence="4 7" id="KW-0239">DNA-directed DNA polymerase</keyword>
<accession>A0ABX0JQQ5</accession>
<evidence type="ECO:0000256" key="5">
    <source>
        <dbReference type="ARBA" id="ARBA00025589"/>
    </source>
</evidence>
<evidence type="ECO:0000256" key="7">
    <source>
        <dbReference type="HAMAP-Rule" id="MF_01113"/>
    </source>
</evidence>
<evidence type="ECO:0000256" key="1">
    <source>
        <dbReference type="ARBA" id="ARBA00010945"/>
    </source>
</evidence>
<keyword evidence="10" id="KW-1185">Reference proteome</keyword>
<keyword evidence="7" id="KW-0479">Metal-binding</keyword>
<dbReference type="InterPro" id="IPR043128">
    <property type="entry name" value="Rev_trsase/Diguanyl_cyclase"/>
</dbReference>
<dbReference type="Gene3D" id="1.10.150.20">
    <property type="entry name" value="5' to 3' exonuclease, C-terminal subdomain"/>
    <property type="match status" value="1"/>
</dbReference>
<sequence length="366" mass="39908">MSESRPQPLMRRILHIDMDAFYASIEQRDDPALRGRPVAVGRGEARGVVAAASYEARRYGVRSAMPSTTALRRCPDLIFVPPRFTVYRAVSAQIHTVFARYTPIIQPLSLDEAYLDITDHLGAFGSATAIAEAIRADILAETGLTASAGVSYNRFLAKLASDQNKPDGLFVITPKQGPAFAASLPVARFHGIGPATARKMHALGIHTGADLRTWPVEALRAHFGSAAEFYAGISRGIDHRPVNPDRQRKSIGTETTFDRDIASQDELRAELKAIATKLWASCDKRQLTGRTVTVKVKYNDFRIVTRARSLTTPVTGEPELLLSGTAALETLFPLARPVRLLGLTLSGLLAQDQAAERTQLALFDCC</sequence>
<dbReference type="Pfam" id="PF11799">
    <property type="entry name" value="IMS_C"/>
    <property type="match status" value="1"/>
</dbReference>
<dbReference type="RefSeq" id="WP_173583528.1">
    <property type="nucleotide sequence ID" value="NZ_WOTB01000013.1"/>
</dbReference>
<dbReference type="Gene3D" id="3.30.1490.100">
    <property type="entry name" value="DNA polymerase, Y-family, little finger domain"/>
    <property type="match status" value="1"/>
</dbReference>
<reference evidence="9 10" key="1">
    <citation type="journal article" date="2020" name="Int. J. Syst. Evol. Microbiol.">
        <title>Novel acetic acid bacteria from cider fermentations: Acetobacter conturbans sp. nov. and Acetobacter fallax sp. nov.</title>
        <authorList>
            <person name="Sombolestani A.S."/>
            <person name="Cleenwerck I."/>
            <person name="Cnockaert M."/>
            <person name="Borremans W."/>
            <person name="Wieme A.D."/>
            <person name="De Vuyst L."/>
            <person name="Vandamme P."/>
        </authorList>
    </citation>
    <scope>NUCLEOTIDE SEQUENCE [LARGE SCALE GENOMIC DNA]</scope>
    <source>
        <strain evidence="9 10">LMG 30640</strain>
    </source>
</reference>
<feature type="binding site" evidence="7">
    <location>
        <position position="111"/>
    </location>
    <ligand>
        <name>Mg(2+)</name>
        <dbReference type="ChEBI" id="CHEBI:18420"/>
    </ligand>
</feature>
<gene>
    <name evidence="7 9" type="primary">dinB</name>
    <name evidence="9" type="ORF">GOB93_10810</name>
</gene>
<evidence type="ECO:0000313" key="9">
    <source>
        <dbReference type="EMBL" id="NHN85129.1"/>
    </source>
</evidence>
<dbReference type="Gene3D" id="3.30.70.270">
    <property type="match status" value="1"/>
</dbReference>